<evidence type="ECO:0000256" key="4">
    <source>
        <dbReference type="ARBA" id="ARBA00022989"/>
    </source>
</evidence>
<dbReference type="GO" id="GO:1903425">
    <property type="term" value="F:fluoride transmembrane transporter activity"/>
    <property type="evidence" value="ECO:0007669"/>
    <property type="project" value="TreeGrafter"/>
</dbReference>
<evidence type="ECO:0000256" key="6">
    <source>
        <dbReference type="ARBA" id="ARBA00035120"/>
    </source>
</evidence>
<gene>
    <name evidence="9" type="ORF">MNBD_GAMMA04-348</name>
</gene>
<comment type="similarity">
    <text evidence="6">Belongs to the fluoride channel Fluc/FEX (TC 1.A.43) family.</text>
</comment>
<name>A0A3B0WYJ7_9ZZZZ</name>
<dbReference type="InterPro" id="IPR003691">
    <property type="entry name" value="FluC"/>
</dbReference>
<evidence type="ECO:0000256" key="2">
    <source>
        <dbReference type="ARBA" id="ARBA00022475"/>
    </source>
</evidence>
<keyword evidence="3 8" id="KW-0812">Transmembrane</keyword>
<comment type="catalytic activity">
    <reaction evidence="7">
        <text>fluoride(in) = fluoride(out)</text>
        <dbReference type="Rhea" id="RHEA:76159"/>
        <dbReference type="ChEBI" id="CHEBI:17051"/>
    </reaction>
    <physiologicalReaction direction="left-to-right" evidence="7">
        <dbReference type="Rhea" id="RHEA:76160"/>
    </physiologicalReaction>
</comment>
<dbReference type="GO" id="GO:0005886">
    <property type="term" value="C:plasma membrane"/>
    <property type="evidence" value="ECO:0007669"/>
    <property type="project" value="UniProtKB-SubCell"/>
</dbReference>
<dbReference type="HAMAP" id="MF_00454">
    <property type="entry name" value="FluC"/>
    <property type="match status" value="1"/>
</dbReference>
<reference evidence="9" key="1">
    <citation type="submission" date="2018-06" db="EMBL/GenBank/DDBJ databases">
        <authorList>
            <person name="Zhirakovskaya E."/>
        </authorList>
    </citation>
    <scope>NUCLEOTIDE SEQUENCE</scope>
</reference>
<keyword evidence="2" id="KW-1003">Cell membrane</keyword>
<organism evidence="9">
    <name type="scientific">hydrothermal vent metagenome</name>
    <dbReference type="NCBI Taxonomy" id="652676"/>
    <lineage>
        <taxon>unclassified sequences</taxon>
        <taxon>metagenomes</taxon>
        <taxon>ecological metagenomes</taxon>
    </lineage>
</organism>
<sequence length="132" mass="14454">MVTMSMLGWFAIALGGALGATARFAMSHHVYQWLGRDFAWGTLSVNVLGSFVMGLVAVLLVDKLDASTEWRAFIMVGFLGAFTTFSTFSFETMQYLQIGELNKALFNMAISLISCLVAVWGGLLLGRHFLTT</sequence>
<evidence type="ECO:0000313" key="9">
    <source>
        <dbReference type="EMBL" id="VAW48674.1"/>
    </source>
</evidence>
<accession>A0A3B0WYJ7</accession>
<feature type="transmembrane region" description="Helical" evidence="8">
    <location>
        <begin position="105"/>
        <end position="126"/>
    </location>
</feature>
<evidence type="ECO:0000256" key="3">
    <source>
        <dbReference type="ARBA" id="ARBA00022692"/>
    </source>
</evidence>
<evidence type="ECO:0000256" key="1">
    <source>
        <dbReference type="ARBA" id="ARBA00004651"/>
    </source>
</evidence>
<evidence type="ECO:0000256" key="8">
    <source>
        <dbReference type="SAM" id="Phobius"/>
    </source>
</evidence>
<evidence type="ECO:0000256" key="5">
    <source>
        <dbReference type="ARBA" id="ARBA00023136"/>
    </source>
</evidence>
<feature type="transmembrane region" description="Helical" evidence="8">
    <location>
        <begin position="38"/>
        <end position="60"/>
    </location>
</feature>
<proteinExistence type="inferred from homology"/>
<dbReference type="PANTHER" id="PTHR28259:SF1">
    <property type="entry name" value="FLUORIDE EXPORT PROTEIN 1-RELATED"/>
    <property type="match status" value="1"/>
</dbReference>
<dbReference type="NCBIfam" id="TIGR00494">
    <property type="entry name" value="crcB"/>
    <property type="match status" value="1"/>
</dbReference>
<comment type="subcellular location">
    <subcellularLocation>
        <location evidence="1">Cell membrane</location>
        <topology evidence="1">Multi-pass membrane protein</topology>
    </subcellularLocation>
</comment>
<dbReference type="EMBL" id="UOFB01000280">
    <property type="protein sequence ID" value="VAW48674.1"/>
    <property type="molecule type" value="Genomic_DNA"/>
</dbReference>
<dbReference type="Pfam" id="PF02537">
    <property type="entry name" value="CRCB"/>
    <property type="match status" value="1"/>
</dbReference>
<feature type="transmembrane region" description="Helical" evidence="8">
    <location>
        <begin position="72"/>
        <end position="90"/>
    </location>
</feature>
<keyword evidence="5 8" id="KW-0472">Membrane</keyword>
<protein>
    <submittedName>
        <fullName evidence="9">Fluoride ion transporter CrcB</fullName>
    </submittedName>
</protein>
<evidence type="ECO:0000256" key="7">
    <source>
        <dbReference type="ARBA" id="ARBA00035585"/>
    </source>
</evidence>
<dbReference type="PANTHER" id="PTHR28259">
    <property type="entry name" value="FLUORIDE EXPORT PROTEIN 1-RELATED"/>
    <property type="match status" value="1"/>
</dbReference>
<dbReference type="AlphaFoldDB" id="A0A3B0WYJ7"/>
<keyword evidence="4 8" id="KW-1133">Transmembrane helix</keyword>